<evidence type="ECO:0000259" key="14">
    <source>
        <dbReference type="Pfam" id="PF00370"/>
    </source>
</evidence>
<dbReference type="PROSITE" id="PS00445">
    <property type="entry name" value="FGGY_KINASES_2"/>
    <property type="match status" value="1"/>
</dbReference>
<evidence type="ECO:0000256" key="13">
    <source>
        <dbReference type="RuleBase" id="RU003733"/>
    </source>
</evidence>
<keyword evidence="6 13" id="KW-0808">Transferase</keyword>
<dbReference type="PANTHER" id="PTHR10196:SF68">
    <property type="entry name" value="GLYCEROL KINASE 5-RELATED"/>
    <property type="match status" value="1"/>
</dbReference>
<evidence type="ECO:0000256" key="8">
    <source>
        <dbReference type="ARBA" id="ARBA00022777"/>
    </source>
</evidence>
<dbReference type="GeneID" id="108566134"/>
<dbReference type="Pfam" id="PF02782">
    <property type="entry name" value="FGGY_C"/>
    <property type="match status" value="1"/>
</dbReference>
<evidence type="ECO:0000256" key="7">
    <source>
        <dbReference type="ARBA" id="ARBA00022741"/>
    </source>
</evidence>
<sequence length="517" mass="57998">MFERNGEKYVATLDVGTTTLRCLIVNSKAEIVGSASTGMKLVYPQPGFVEIDPDVLWEDVMDVIKEAISSASLSAADVSCIGISTQRGTFITWRKDTGKHFHNFITWKDMRSLSLVKEWNNSIAMKSLRSSAYMLYLLTRNKRWLAGSNLMLNSTQTTLRLMWMYEDIPELRGQTVINNVMFGTLDTWLLYKFTSGRTYATDYTNASATGFFDPFVLDWSSWAHTILKLPKNILPPIVNNDYDIGSTSEHIFGASIPIKCVIADQQASMFGSCCFTNEILKVTLGTGSFLDIQTNVPHGSCNGLYPLIARILKDKIYYTAEGSCNDTGSLIQWALTNGLVKDAKEIAPLVMSVDSNDGVYFVPAFSGLGYPFCDDKTASGFLGIKPTTKKAHMLRAILESIVFRIVLQYELMKKEIKNEIETIYVDGGVSNNEFVCQLLADMSRLPVEKPRCSEMSAMGAAFIAGLNQGIWDSAQDIIALRDVEKTYIPTTHYEVVKRNRAELEKWTQVCHRFKTWY</sequence>
<gene>
    <name evidence="17" type="primary">LOC108566134</name>
</gene>
<dbReference type="InterPro" id="IPR018484">
    <property type="entry name" value="FGGY_N"/>
</dbReference>
<evidence type="ECO:0000256" key="12">
    <source>
        <dbReference type="ARBA" id="ARBA00047192"/>
    </source>
</evidence>
<evidence type="ECO:0000256" key="5">
    <source>
        <dbReference type="ARBA" id="ARBA00022490"/>
    </source>
</evidence>
<comment type="subcellular location">
    <subcellularLocation>
        <location evidence="1">Cytoplasm</location>
    </subcellularLocation>
</comment>
<reference evidence="17" key="1">
    <citation type="submission" date="2025-08" db="UniProtKB">
        <authorList>
            <consortium name="RefSeq"/>
        </authorList>
    </citation>
    <scope>IDENTIFICATION</scope>
    <source>
        <tissue evidence="17">Whole Larva</tissue>
    </source>
</reference>
<evidence type="ECO:0000313" key="16">
    <source>
        <dbReference type="Proteomes" id="UP000695000"/>
    </source>
</evidence>
<dbReference type="EC" id="2.7.1.30" evidence="4"/>
<keyword evidence="5" id="KW-0963">Cytoplasm</keyword>
<accession>A0ABM1N3G0</accession>
<dbReference type="PANTHER" id="PTHR10196">
    <property type="entry name" value="SUGAR KINASE"/>
    <property type="match status" value="1"/>
</dbReference>
<comment type="function">
    <text evidence="11">Skin-specific kinase that plays a key role in glycerol metabolism, catalyzing its phosphorylation to produce sn-glycerol 3-phosphate. Involved in skin-specific regulation of sterol regulatory element-binding protein (SREBP) processing and lipid biosynthesis.</text>
</comment>
<evidence type="ECO:0000313" key="17">
    <source>
        <dbReference type="RefSeq" id="XP_017781360.1"/>
    </source>
</evidence>
<evidence type="ECO:0000259" key="15">
    <source>
        <dbReference type="Pfam" id="PF02782"/>
    </source>
</evidence>
<comment type="similarity">
    <text evidence="3 13">Belongs to the FGGY kinase family.</text>
</comment>
<evidence type="ECO:0000256" key="10">
    <source>
        <dbReference type="ARBA" id="ARBA00033026"/>
    </source>
</evidence>
<keyword evidence="7" id="KW-0547">Nucleotide-binding</keyword>
<dbReference type="InterPro" id="IPR018483">
    <property type="entry name" value="Carb_kinase_FGGY_CS"/>
</dbReference>
<name>A0ABM1N3G0_NICVS</name>
<organism evidence="16 17">
    <name type="scientific">Nicrophorus vespilloides</name>
    <name type="common">Boreal carrion beetle</name>
    <dbReference type="NCBI Taxonomy" id="110193"/>
    <lineage>
        <taxon>Eukaryota</taxon>
        <taxon>Metazoa</taxon>
        <taxon>Ecdysozoa</taxon>
        <taxon>Arthropoda</taxon>
        <taxon>Hexapoda</taxon>
        <taxon>Insecta</taxon>
        <taxon>Pterygota</taxon>
        <taxon>Neoptera</taxon>
        <taxon>Endopterygota</taxon>
        <taxon>Coleoptera</taxon>
        <taxon>Polyphaga</taxon>
        <taxon>Staphyliniformia</taxon>
        <taxon>Silphidae</taxon>
        <taxon>Nicrophorinae</taxon>
        <taxon>Nicrophorus</taxon>
    </lineage>
</organism>
<dbReference type="SUPFAM" id="SSF53067">
    <property type="entry name" value="Actin-like ATPase domain"/>
    <property type="match status" value="2"/>
</dbReference>
<keyword evidence="9" id="KW-0067">ATP-binding</keyword>
<evidence type="ECO:0000256" key="11">
    <source>
        <dbReference type="ARBA" id="ARBA00045165"/>
    </source>
</evidence>
<dbReference type="InterPro" id="IPR043129">
    <property type="entry name" value="ATPase_NBD"/>
</dbReference>
<evidence type="ECO:0000256" key="6">
    <source>
        <dbReference type="ARBA" id="ARBA00022679"/>
    </source>
</evidence>
<comment type="pathway">
    <text evidence="2">Polyol metabolism; glycerol degradation via glycerol kinase pathway; sn-glycerol 3-phosphate from glycerol: step 1/1.</text>
</comment>
<evidence type="ECO:0000256" key="3">
    <source>
        <dbReference type="ARBA" id="ARBA00009156"/>
    </source>
</evidence>
<dbReference type="Pfam" id="PF00370">
    <property type="entry name" value="FGGY_N"/>
    <property type="match status" value="1"/>
</dbReference>
<dbReference type="PIRSF" id="PIRSF000538">
    <property type="entry name" value="GlpK"/>
    <property type="match status" value="1"/>
</dbReference>
<dbReference type="InterPro" id="IPR000577">
    <property type="entry name" value="Carb_kinase_FGGY"/>
</dbReference>
<dbReference type="InterPro" id="IPR018485">
    <property type="entry name" value="FGGY_C"/>
</dbReference>
<dbReference type="Gene3D" id="3.30.420.40">
    <property type="match status" value="2"/>
</dbReference>
<keyword evidence="16" id="KW-1185">Reference proteome</keyword>
<evidence type="ECO:0000256" key="4">
    <source>
        <dbReference type="ARBA" id="ARBA00012099"/>
    </source>
</evidence>
<dbReference type="InterPro" id="IPR037444">
    <property type="entry name" value="GK5"/>
</dbReference>
<dbReference type="RefSeq" id="XP_017781360.1">
    <property type="nucleotide sequence ID" value="XM_017925871.1"/>
</dbReference>
<dbReference type="CDD" id="cd07793">
    <property type="entry name" value="ASKHA_NBD_FGGY_GK5-like"/>
    <property type="match status" value="1"/>
</dbReference>
<proteinExistence type="inferred from homology"/>
<dbReference type="Proteomes" id="UP000695000">
    <property type="component" value="Unplaced"/>
</dbReference>
<evidence type="ECO:0000256" key="1">
    <source>
        <dbReference type="ARBA" id="ARBA00004496"/>
    </source>
</evidence>
<keyword evidence="8 13" id="KW-0418">Kinase</keyword>
<feature type="domain" description="Carbohydrate kinase FGGY C-terminal" evidence="15">
    <location>
        <begin position="281"/>
        <end position="465"/>
    </location>
</feature>
<evidence type="ECO:0000256" key="9">
    <source>
        <dbReference type="ARBA" id="ARBA00022840"/>
    </source>
</evidence>
<feature type="domain" description="Carbohydrate kinase FGGY N-terminal" evidence="14">
    <location>
        <begin position="9"/>
        <end position="271"/>
    </location>
</feature>
<dbReference type="GO" id="GO:0016301">
    <property type="term" value="F:kinase activity"/>
    <property type="evidence" value="ECO:0007669"/>
    <property type="project" value="UniProtKB-KW"/>
</dbReference>
<evidence type="ECO:0000256" key="2">
    <source>
        <dbReference type="ARBA" id="ARBA00005190"/>
    </source>
</evidence>
<protein>
    <recommendedName>
        <fullName evidence="12">Glycerol kinase 5</fullName>
        <ecNumber evidence="4">2.7.1.30</ecNumber>
    </recommendedName>
    <alternativeName>
        <fullName evidence="10">ATP:glycerol 3-phosphotransferase 5</fullName>
    </alternativeName>
</protein>